<feature type="region of interest" description="Disordered" evidence="1">
    <location>
        <begin position="1"/>
        <end position="26"/>
    </location>
</feature>
<evidence type="ECO:0000313" key="3">
    <source>
        <dbReference type="WBParaSite" id="PSAMB.scaffold5392size11804.g26608.t1"/>
    </source>
</evidence>
<dbReference type="Proteomes" id="UP000887566">
    <property type="component" value="Unplaced"/>
</dbReference>
<dbReference type="WBParaSite" id="PSAMB.scaffold5392size11804.g26608.t1">
    <property type="protein sequence ID" value="PSAMB.scaffold5392size11804.g26608.t1"/>
    <property type="gene ID" value="PSAMB.scaffold5392size11804.g26608"/>
</dbReference>
<sequence length="111" mass="12334">MPGFGGSVAAAKNQQKDEAATREKKAQEEIASFHALYTPQYFLSQTPAEVGGAAIPEWKRALAAKKLAEAAIQKEEERIMKELEEWKLSLVPNWKKTPAQQAKNLPAFSHK</sequence>
<dbReference type="AlphaFoldDB" id="A0A914WZC7"/>
<proteinExistence type="predicted"/>
<protein>
    <submittedName>
        <fullName evidence="3">Uncharacterized protein</fullName>
    </submittedName>
</protein>
<reference evidence="3" key="1">
    <citation type="submission" date="2022-11" db="UniProtKB">
        <authorList>
            <consortium name="WormBaseParasite"/>
        </authorList>
    </citation>
    <scope>IDENTIFICATION</scope>
</reference>
<name>A0A914WZC7_9BILA</name>
<keyword evidence="2" id="KW-1185">Reference proteome</keyword>
<evidence type="ECO:0000256" key="1">
    <source>
        <dbReference type="SAM" id="MobiDB-lite"/>
    </source>
</evidence>
<evidence type="ECO:0000313" key="2">
    <source>
        <dbReference type="Proteomes" id="UP000887566"/>
    </source>
</evidence>
<feature type="compositionally biased region" description="Basic and acidic residues" evidence="1">
    <location>
        <begin position="14"/>
        <end position="26"/>
    </location>
</feature>
<accession>A0A914WZC7</accession>
<organism evidence="2 3">
    <name type="scientific">Plectus sambesii</name>
    <dbReference type="NCBI Taxonomy" id="2011161"/>
    <lineage>
        <taxon>Eukaryota</taxon>
        <taxon>Metazoa</taxon>
        <taxon>Ecdysozoa</taxon>
        <taxon>Nematoda</taxon>
        <taxon>Chromadorea</taxon>
        <taxon>Plectida</taxon>
        <taxon>Plectina</taxon>
        <taxon>Plectoidea</taxon>
        <taxon>Plectidae</taxon>
        <taxon>Plectus</taxon>
    </lineage>
</organism>